<evidence type="ECO:0000313" key="3">
    <source>
        <dbReference type="Proteomes" id="UP000268014"/>
    </source>
</evidence>
<evidence type="ECO:0000313" key="2">
    <source>
        <dbReference type="EMBL" id="VDO65951.1"/>
    </source>
</evidence>
<dbReference type="EMBL" id="UZAF01020057">
    <property type="protein sequence ID" value="VDO65951.1"/>
    <property type="molecule type" value="Genomic_DNA"/>
</dbReference>
<dbReference type="WBParaSite" id="HPLM_0001761601-mRNA-1">
    <property type="protein sequence ID" value="HPLM_0001761601-mRNA-1"/>
    <property type="gene ID" value="HPLM_0001761601"/>
</dbReference>
<dbReference type="OMA" id="SPKVCTI"/>
<feature type="region of interest" description="Disordered" evidence="1">
    <location>
        <begin position="1"/>
        <end position="40"/>
    </location>
</feature>
<evidence type="ECO:0000256" key="1">
    <source>
        <dbReference type="SAM" id="MobiDB-lite"/>
    </source>
</evidence>
<organism evidence="4">
    <name type="scientific">Haemonchus placei</name>
    <name type="common">Barber's pole worm</name>
    <dbReference type="NCBI Taxonomy" id="6290"/>
    <lineage>
        <taxon>Eukaryota</taxon>
        <taxon>Metazoa</taxon>
        <taxon>Ecdysozoa</taxon>
        <taxon>Nematoda</taxon>
        <taxon>Chromadorea</taxon>
        <taxon>Rhabditida</taxon>
        <taxon>Rhabditina</taxon>
        <taxon>Rhabditomorpha</taxon>
        <taxon>Strongyloidea</taxon>
        <taxon>Trichostrongylidae</taxon>
        <taxon>Haemonchus</taxon>
    </lineage>
</organism>
<reference evidence="4" key="1">
    <citation type="submission" date="2017-02" db="UniProtKB">
        <authorList>
            <consortium name="WormBaseParasite"/>
        </authorList>
    </citation>
    <scope>IDENTIFICATION</scope>
</reference>
<feature type="compositionally biased region" description="Basic and acidic residues" evidence="1">
    <location>
        <begin position="1"/>
        <end position="24"/>
    </location>
</feature>
<name>A0A0N4X054_HAEPC</name>
<protein>
    <submittedName>
        <fullName evidence="4">Dynein light chain</fullName>
    </submittedName>
</protein>
<accession>A0A0N4X054</accession>
<reference evidence="2 3" key="2">
    <citation type="submission" date="2018-11" db="EMBL/GenBank/DDBJ databases">
        <authorList>
            <consortium name="Pathogen Informatics"/>
        </authorList>
    </citation>
    <scope>NUCLEOTIDE SEQUENCE [LARGE SCALE GENOMIC DNA]</scope>
    <source>
        <strain evidence="2 3">MHpl1</strain>
    </source>
</reference>
<proteinExistence type="predicted"/>
<keyword evidence="3" id="KW-1185">Reference proteome</keyword>
<dbReference type="Proteomes" id="UP000268014">
    <property type="component" value="Unassembled WGS sequence"/>
</dbReference>
<evidence type="ECO:0000313" key="4">
    <source>
        <dbReference type="WBParaSite" id="HPLM_0001761601-mRNA-1"/>
    </source>
</evidence>
<dbReference type="AlphaFoldDB" id="A0A0N4X054"/>
<gene>
    <name evidence="2" type="ORF">HPLM_LOCUS17608</name>
</gene>
<feature type="compositionally biased region" description="Basic and acidic residues" evidence="1">
    <location>
        <begin position="31"/>
        <end position="40"/>
    </location>
</feature>
<sequence>MTTQQERRRPPRLENEVVFEHSDGGDIDDNNNDRAEPQEEGRLELEHWLNVLKKLVESKRKVPEIKINMHDPMQDKGHFFDVRSVSPKVCTIETAAQLCCRQLLLISLRAH</sequence>